<dbReference type="SUPFAM" id="SSF53271">
    <property type="entry name" value="PRTase-like"/>
    <property type="match status" value="1"/>
</dbReference>
<dbReference type="RefSeq" id="WP_101519860.1">
    <property type="nucleotide sequence ID" value="NZ_PKLZ01000001.1"/>
</dbReference>
<dbReference type="AlphaFoldDB" id="A0A2N5Y761"/>
<dbReference type="EMBL" id="PKLZ01000001">
    <property type="protein sequence ID" value="PLW84224.1"/>
    <property type="molecule type" value="Genomic_DNA"/>
</dbReference>
<feature type="domain" description="Double zinc ribbon" evidence="1">
    <location>
        <begin position="9"/>
        <end position="70"/>
    </location>
</feature>
<dbReference type="Proteomes" id="UP000234845">
    <property type="component" value="Unassembled WGS sequence"/>
</dbReference>
<dbReference type="InterPro" id="IPR051910">
    <property type="entry name" value="ComF/GntX_DNA_util-trans"/>
</dbReference>
<dbReference type="InterPro" id="IPR029057">
    <property type="entry name" value="PRTase-like"/>
</dbReference>
<accession>A0A2N5Y761</accession>
<comment type="caution">
    <text evidence="2">The sequence shown here is derived from an EMBL/GenBank/DDBJ whole genome shotgun (WGS) entry which is preliminary data.</text>
</comment>
<organism evidence="2 3">
    <name type="scientific">Kineobactrum sediminis</name>
    <dbReference type="NCBI Taxonomy" id="1905677"/>
    <lineage>
        <taxon>Bacteria</taxon>
        <taxon>Pseudomonadati</taxon>
        <taxon>Pseudomonadota</taxon>
        <taxon>Gammaproteobacteria</taxon>
        <taxon>Cellvibrionales</taxon>
        <taxon>Halieaceae</taxon>
        <taxon>Kineobactrum</taxon>
    </lineage>
</organism>
<sequence>MVNTQAHQLLESVFPQYCVLCQLRSHDPLPLCVDCSRQFQLNEHCCRRCALPLAWEPGNSGEAPLCGPCQSQPPPFDRVVAPLIYEDHIAHLIQRWKFQRQRRLTPLLASLWLGHAVLAQPLDRDLLLPVPLHWRRQLWRGFNQAALLGHALQKQAPNLAATPLRANGLRRIRATPAQAGLNARERSRNLTAAFGIRCDARGLRVALIDDVMTTGTTAAALATVLKQAGAKDVQLWCLARTPAPGH</sequence>
<evidence type="ECO:0000259" key="1">
    <source>
        <dbReference type="Pfam" id="PF18912"/>
    </source>
</evidence>
<keyword evidence="3" id="KW-1185">Reference proteome</keyword>
<dbReference type="Pfam" id="PF18912">
    <property type="entry name" value="DZR_2"/>
    <property type="match status" value="1"/>
</dbReference>
<name>A0A2N5Y761_9GAMM</name>
<dbReference type="InterPro" id="IPR044005">
    <property type="entry name" value="DZR_2"/>
</dbReference>
<evidence type="ECO:0000313" key="2">
    <source>
        <dbReference type="EMBL" id="PLW84224.1"/>
    </source>
</evidence>
<dbReference type="PANTHER" id="PTHR47505">
    <property type="entry name" value="DNA UTILIZATION PROTEIN YHGH"/>
    <property type="match status" value="1"/>
</dbReference>
<dbReference type="Gene3D" id="3.40.50.2020">
    <property type="match status" value="1"/>
</dbReference>
<dbReference type="OrthoDB" id="9793412at2"/>
<protein>
    <recommendedName>
        <fullName evidence="1">Double zinc ribbon domain-containing protein</fullName>
    </recommendedName>
</protein>
<reference evidence="3" key="1">
    <citation type="submission" date="2017-11" db="EMBL/GenBank/DDBJ databases">
        <title>The draft genome sequence of Chromatocurvus sp. F02.</title>
        <authorList>
            <person name="Du Z.-J."/>
            <person name="Chang Y.-Q."/>
        </authorList>
    </citation>
    <scope>NUCLEOTIDE SEQUENCE [LARGE SCALE GENOMIC DNA]</scope>
    <source>
        <strain evidence="3">F02</strain>
    </source>
</reference>
<dbReference type="PANTHER" id="PTHR47505:SF1">
    <property type="entry name" value="DNA UTILIZATION PROTEIN YHGH"/>
    <property type="match status" value="1"/>
</dbReference>
<proteinExistence type="predicted"/>
<gene>
    <name evidence="2" type="ORF">CWI75_02455</name>
</gene>
<evidence type="ECO:0000313" key="3">
    <source>
        <dbReference type="Proteomes" id="UP000234845"/>
    </source>
</evidence>